<dbReference type="GO" id="GO:0000045">
    <property type="term" value="P:autophagosome assembly"/>
    <property type="evidence" value="ECO:0007669"/>
    <property type="project" value="TreeGrafter"/>
</dbReference>
<dbReference type="AlphaFoldDB" id="A0A6A6PPF0"/>
<feature type="compositionally biased region" description="Basic and acidic residues" evidence="12">
    <location>
        <begin position="75"/>
        <end position="89"/>
    </location>
</feature>
<feature type="compositionally biased region" description="Low complexity" evidence="12">
    <location>
        <begin position="52"/>
        <end position="68"/>
    </location>
</feature>
<dbReference type="GO" id="GO:0015031">
    <property type="term" value="P:protein transport"/>
    <property type="evidence" value="ECO:0007669"/>
    <property type="project" value="UniProtKB-KW"/>
</dbReference>
<feature type="domain" description="Peptidase C54 catalytic" evidence="13">
    <location>
        <begin position="107"/>
        <end position="393"/>
    </location>
</feature>
<evidence type="ECO:0000256" key="8">
    <source>
        <dbReference type="ARBA" id="ARBA00022927"/>
    </source>
</evidence>
<evidence type="ECO:0000256" key="1">
    <source>
        <dbReference type="ARBA" id="ARBA00004329"/>
    </source>
</evidence>
<keyword evidence="15" id="KW-1185">Reference proteome</keyword>
<comment type="similarity">
    <text evidence="2 11">Belongs to the peptidase C54 family.</text>
</comment>
<dbReference type="GO" id="GO:0000423">
    <property type="term" value="P:mitophagy"/>
    <property type="evidence" value="ECO:0007669"/>
    <property type="project" value="TreeGrafter"/>
</dbReference>
<dbReference type="GO" id="GO:0016485">
    <property type="term" value="P:protein processing"/>
    <property type="evidence" value="ECO:0007669"/>
    <property type="project" value="TreeGrafter"/>
</dbReference>
<proteinExistence type="inferred from homology"/>
<keyword evidence="3" id="KW-0813">Transport</keyword>
<evidence type="ECO:0000256" key="2">
    <source>
        <dbReference type="ARBA" id="ARBA00010958"/>
    </source>
</evidence>
<sequence>MANTDFTRFSKKVVQYFWDPLPKNEDSSPIWVLGRSYDSRYHEARQPKAPGTSPSAHSDSSTSQADSAIGTDGQNKTDEQVGSRTDELAKSQADLTRSEEEALGWPAEFLDDLESRIWLTYRNNFPPIPKSPNPAAASGISFTTKLRNFGNQGGFSSDTGWGCMIRSGQSLLANALVTLKLGRDWRVWRMKEQHKELLSLFADTPEAPFSIHRFVEHGAEACGKHPGEWFGPSATARCIQALTNKHSPTNLRVYARPDDSDVYADSLFATASQKDANDHFQPTLIVLGIRLGIDRITPVYHAALKAALEMPQTVGIAGGRPSSSHYFIGHQGSQFFYLDPHSTRGALSPQPTEEEAETCHTRRVRRLGIEELDPSMLMGFLIHSKEEFEEWRREIEKGPGGGKAIIHVYDREPTFAAGGGGGGVERPGAVDEVETWDETGGEEEAEVRDVQDGDDEDDHDEAL</sequence>
<dbReference type="RefSeq" id="XP_033588529.1">
    <property type="nucleotide sequence ID" value="XM_033735548.1"/>
</dbReference>
<keyword evidence="6 11" id="KW-0378">Hydrolase</keyword>
<evidence type="ECO:0000256" key="5">
    <source>
        <dbReference type="ARBA" id="ARBA00022670"/>
    </source>
</evidence>
<evidence type="ECO:0000313" key="14">
    <source>
        <dbReference type="EMBL" id="KAF2481959.1"/>
    </source>
</evidence>
<dbReference type="InterPro" id="IPR005078">
    <property type="entry name" value="Peptidase_C54"/>
</dbReference>
<dbReference type="GO" id="GO:0034727">
    <property type="term" value="P:piecemeal microautophagy of the nucleus"/>
    <property type="evidence" value="ECO:0007669"/>
    <property type="project" value="TreeGrafter"/>
</dbReference>
<name>A0A6A6PPF0_9PEZI</name>
<gene>
    <name evidence="14" type="ORF">BDY17DRAFT_311571</name>
</gene>
<evidence type="ECO:0000256" key="4">
    <source>
        <dbReference type="ARBA" id="ARBA00022490"/>
    </source>
</evidence>
<feature type="region of interest" description="Disordered" evidence="12">
    <location>
        <begin position="416"/>
        <end position="463"/>
    </location>
</feature>
<evidence type="ECO:0000256" key="3">
    <source>
        <dbReference type="ARBA" id="ARBA00022448"/>
    </source>
</evidence>
<keyword evidence="4 11" id="KW-0963">Cytoplasm</keyword>
<dbReference type="EMBL" id="MU001637">
    <property type="protein sequence ID" value="KAF2481959.1"/>
    <property type="molecule type" value="Genomic_DNA"/>
</dbReference>
<accession>A0A6A6PPF0</accession>
<dbReference type="GO" id="GO:0035973">
    <property type="term" value="P:aggrephagy"/>
    <property type="evidence" value="ECO:0007669"/>
    <property type="project" value="TreeGrafter"/>
</dbReference>
<dbReference type="OrthoDB" id="2960936at2759"/>
<dbReference type="EC" id="3.4.22.-" evidence="11"/>
<evidence type="ECO:0000256" key="9">
    <source>
        <dbReference type="ARBA" id="ARBA00023006"/>
    </source>
</evidence>
<dbReference type="InterPro" id="IPR038765">
    <property type="entry name" value="Papain-like_cys_pep_sf"/>
</dbReference>
<keyword evidence="9" id="KW-0072">Autophagy</keyword>
<organism evidence="14 15">
    <name type="scientific">Neohortaea acidophila</name>
    <dbReference type="NCBI Taxonomy" id="245834"/>
    <lineage>
        <taxon>Eukaryota</taxon>
        <taxon>Fungi</taxon>
        <taxon>Dikarya</taxon>
        <taxon>Ascomycota</taxon>
        <taxon>Pezizomycotina</taxon>
        <taxon>Dothideomycetes</taxon>
        <taxon>Dothideomycetidae</taxon>
        <taxon>Mycosphaerellales</taxon>
        <taxon>Teratosphaeriaceae</taxon>
        <taxon>Neohortaea</taxon>
    </lineage>
</organism>
<feature type="region of interest" description="Disordered" evidence="12">
    <location>
        <begin position="41"/>
        <end position="97"/>
    </location>
</feature>
<keyword evidence="5 11" id="KW-0645">Protease</keyword>
<feature type="compositionally biased region" description="Acidic residues" evidence="12">
    <location>
        <begin position="431"/>
        <end position="463"/>
    </location>
</feature>
<dbReference type="Pfam" id="PF03416">
    <property type="entry name" value="Peptidase_C54"/>
    <property type="match status" value="1"/>
</dbReference>
<dbReference type="GO" id="GO:0004197">
    <property type="term" value="F:cysteine-type endopeptidase activity"/>
    <property type="evidence" value="ECO:0007669"/>
    <property type="project" value="TreeGrafter"/>
</dbReference>
<evidence type="ECO:0000256" key="11">
    <source>
        <dbReference type="RuleBase" id="RU363115"/>
    </source>
</evidence>
<dbReference type="GeneID" id="54476550"/>
<dbReference type="SUPFAM" id="SSF54001">
    <property type="entry name" value="Cysteine proteinases"/>
    <property type="match status" value="1"/>
</dbReference>
<protein>
    <recommendedName>
        <fullName evidence="11">Cysteine protease</fullName>
        <ecNumber evidence="11">3.4.22.-</ecNumber>
    </recommendedName>
</protein>
<dbReference type="PANTHER" id="PTHR22624:SF49">
    <property type="entry name" value="CYSTEINE PROTEASE"/>
    <property type="match status" value="1"/>
</dbReference>
<evidence type="ECO:0000256" key="10">
    <source>
        <dbReference type="ARBA" id="ARBA00029362"/>
    </source>
</evidence>
<dbReference type="GO" id="GO:0000407">
    <property type="term" value="C:phagophore assembly site"/>
    <property type="evidence" value="ECO:0007669"/>
    <property type="project" value="UniProtKB-SubCell"/>
</dbReference>
<dbReference type="PANTHER" id="PTHR22624">
    <property type="entry name" value="CYSTEINE PROTEASE ATG4"/>
    <property type="match status" value="1"/>
</dbReference>
<dbReference type="Proteomes" id="UP000799767">
    <property type="component" value="Unassembled WGS sequence"/>
</dbReference>
<keyword evidence="8" id="KW-0653">Protein transport</keyword>
<comment type="subcellular location">
    <subcellularLocation>
        <location evidence="11">Nucleus</location>
    </subcellularLocation>
    <subcellularLocation>
        <location evidence="11">Cytoplasm</location>
    </subcellularLocation>
    <subcellularLocation>
        <location evidence="1">Preautophagosomal structure</location>
    </subcellularLocation>
</comment>
<evidence type="ECO:0000256" key="6">
    <source>
        <dbReference type="ARBA" id="ARBA00022801"/>
    </source>
</evidence>
<evidence type="ECO:0000313" key="15">
    <source>
        <dbReference type="Proteomes" id="UP000799767"/>
    </source>
</evidence>
<evidence type="ECO:0000259" key="13">
    <source>
        <dbReference type="Pfam" id="PF03416"/>
    </source>
</evidence>
<dbReference type="InterPro" id="IPR046792">
    <property type="entry name" value="Peptidase_C54_cat"/>
</dbReference>
<evidence type="ECO:0000256" key="12">
    <source>
        <dbReference type="SAM" id="MobiDB-lite"/>
    </source>
</evidence>
<comment type="function">
    <text evidence="11">Required for selective autophagic degradation of the nucleus (nucleophagy) as well as for mitophagy which contributes to regulate mitochondrial quantity and quality by eliminating the mitochondria to a basal level to fulfill cellular energy requirements and preventing excess ROS production.</text>
</comment>
<reference evidence="14" key="1">
    <citation type="journal article" date="2020" name="Stud. Mycol.">
        <title>101 Dothideomycetes genomes: a test case for predicting lifestyles and emergence of pathogens.</title>
        <authorList>
            <person name="Haridas S."/>
            <person name="Albert R."/>
            <person name="Binder M."/>
            <person name="Bloem J."/>
            <person name="Labutti K."/>
            <person name="Salamov A."/>
            <person name="Andreopoulos B."/>
            <person name="Baker S."/>
            <person name="Barry K."/>
            <person name="Bills G."/>
            <person name="Bluhm B."/>
            <person name="Cannon C."/>
            <person name="Castanera R."/>
            <person name="Culley D."/>
            <person name="Daum C."/>
            <person name="Ezra D."/>
            <person name="Gonzalez J."/>
            <person name="Henrissat B."/>
            <person name="Kuo A."/>
            <person name="Liang C."/>
            <person name="Lipzen A."/>
            <person name="Lutzoni F."/>
            <person name="Magnuson J."/>
            <person name="Mondo S."/>
            <person name="Nolan M."/>
            <person name="Ohm R."/>
            <person name="Pangilinan J."/>
            <person name="Park H.-J."/>
            <person name="Ramirez L."/>
            <person name="Alfaro M."/>
            <person name="Sun H."/>
            <person name="Tritt A."/>
            <person name="Yoshinaga Y."/>
            <person name="Zwiers L.-H."/>
            <person name="Turgeon B."/>
            <person name="Goodwin S."/>
            <person name="Spatafora J."/>
            <person name="Crous P."/>
            <person name="Grigoriev I."/>
        </authorList>
    </citation>
    <scope>NUCLEOTIDE SEQUENCE</scope>
    <source>
        <strain evidence="14">CBS 113389</strain>
    </source>
</reference>
<keyword evidence="7" id="KW-0788">Thiol protease</keyword>
<dbReference type="GO" id="GO:0019786">
    <property type="term" value="F:protein-phosphatidylethanolamide deconjugating activity"/>
    <property type="evidence" value="ECO:0007669"/>
    <property type="project" value="InterPro"/>
</dbReference>
<dbReference type="GO" id="GO:0005634">
    <property type="term" value="C:nucleus"/>
    <property type="evidence" value="ECO:0007669"/>
    <property type="project" value="UniProtKB-SubCell"/>
</dbReference>
<evidence type="ECO:0000256" key="7">
    <source>
        <dbReference type="ARBA" id="ARBA00022807"/>
    </source>
</evidence>
<comment type="catalytic activity">
    <reaction evidence="10">
        <text>[protein]-C-terminal L-amino acid-glycyl-phosphatidylethanolamide + H2O = [protein]-C-terminal L-amino acid-glycine + a 1,2-diacyl-sn-glycero-3-phosphoethanolamine</text>
        <dbReference type="Rhea" id="RHEA:67548"/>
        <dbReference type="Rhea" id="RHEA-COMP:17323"/>
        <dbReference type="Rhea" id="RHEA-COMP:17324"/>
        <dbReference type="ChEBI" id="CHEBI:15377"/>
        <dbReference type="ChEBI" id="CHEBI:64612"/>
        <dbReference type="ChEBI" id="CHEBI:172940"/>
        <dbReference type="ChEBI" id="CHEBI:172941"/>
    </reaction>
    <physiologicalReaction direction="left-to-right" evidence="10">
        <dbReference type="Rhea" id="RHEA:67549"/>
    </physiologicalReaction>
</comment>
<keyword evidence="11" id="KW-0539">Nucleus</keyword>